<name>A0A7W9SFL3_9FIRM</name>
<feature type="transmembrane region" description="Helical" evidence="2">
    <location>
        <begin position="12"/>
        <end position="31"/>
    </location>
</feature>
<gene>
    <name evidence="5" type="ORF">HNQ46_000494</name>
</gene>
<dbReference type="InterPro" id="IPR003362">
    <property type="entry name" value="Bact_transf"/>
</dbReference>
<feature type="domain" description="NAD-dependent epimerase/dehydratase" evidence="3">
    <location>
        <begin position="336"/>
        <end position="560"/>
    </location>
</feature>
<comment type="caution">
    <text evidence="5">The sequence shown here is derived from an EMBL/GenBank/DDBJ whole genome shotgun (WGS) entry which is preliminary data.</text>
</comment>
<keyword evidence="2" id="KW-0472">Membrane</keyword>
<dbReference type="GeneID" id="85014057"/>
<feature type="domain" description="Bacterial sugar transferase" evidence="4">
    <location>
        <begin position="115"/>
        <end position="293"/>
    </location>
</feature>
<dbReference type="Pfam" id="PF01370">
    <property type="entry name" value="Epimerase"/>
    <property type="match status" value="1"/>
</dbReference>
<dbReference type="InterPro" id="IPR036291">
    <property type="entry name" value="NAD(P)-bd_dom_sf"/>
</dbReference>
<protein>
    <submittedName>
        <fullName evidence="5">Lipopolysaccharide/colanic/teichoic acid biosynthesis glycosyltransferase/nucleoside-diphosphate-sugar epimerase</fullName>
    </submittedName>
</protein>
<proteinExistence type="inferred from homology"/>
<accession>A0A7W9SFL3</accession>
<evidence type="ECO:0000256" key="2">
    <source>
        <dbReference type="SAM" id="Phobius"/>
    </source>
</evidence>
<keyword evidence="2" id="KW-1133">Transmembrane helix</keyword>
<evidence type="ECO:0000259" key="3">
    <source>
        <dbReference type="Pfam" id="PF01370"/>
    </source>
</evidence>
<dbReference type="GO" id="GO:0016780">
    <property type="term" value="F:phosphotransferase activity, for other substituted phosphate groups"/>
    <property type="evidence" value="ECO:0007669"/>
    <property type="project" value="TreeGrafter"/>
</dbReference>
<sequence>MRNHKDSNQKAWIALILGGCLAGLTLLLSLWKKKSCSSELSGKEKKLCLENKKASIFQNKKRENQSSEYWNPFEGKKVIFVENPFEAENADGVRGHLEAVGDSDYIPNFYTRVIKRGGDTILSAFALILLSPVFLFLSVAIFLDDPGPIFFTQKRLGKNKRYFPLHKFRSMKMCTPHDTPTHMLENPEQYITRMGKFLRAHSLDELPQIWDIFVGNMSIIGPRPGLWNQDLLTAERDKYNANDIQPGLSGWAQINGRDSIEIPDKAKLDGEYVEKIGFLMDLRCFFGTIFSVLRKDGVVEGGTGQLKQAGPVDKGKDGSEVECDLKGKQDKQAIRILITGAHSYVGEHVEQYLEEYNQKLFPDYPASRRYLIDTISLFGEEWKKIYFSSYDVVFHVAGIAHQDDDTKGVKKVAHGKDSKDKENSPEAKYYAVNRDLAIACAKKAKAEGVKQFIFMSSMIVYSGIEQDCITLKTPMKAQNYYGDSKLQADLTLQEMQSDQFNVVILRPPMIYGERCKGNYPKMVKLAKMLPFFPVVGNRRSMLYIGNLAEFIRLMIENKERGIFFPQNKEYVDTGEMIREIARVHHWTCFSVPGTKTLIHALQFVPGKIGTLGKKAFSSRYYREDCSRYIEDYQVFSFKESIRRTEGR</sequence>
<evidence type="ECO:0000313" key="6">
    <source>
        <dbReference type="Proteomes" id="UP000522163"/>
    </source>
</evidence>
<evidence type="ECO:0000256" key="1">
    <source>
        <dbReference type="ARBA" id="ARBA00006464"/>
    </source>
</evidence>
<dbReference type="Pfam" id="PF02397">
    <property type="entry name" value="Bac_transf"/>
    <property type="match status" value="1"/>
</dbReference>
<keyword evidence="5" id="KW-0808">Transferase</keyword>
<dbReference type="PANTHER" id="PTHR30576">
    <property type="entry name" value="COLANIC BIOSYNTHESIS UDP-GLUCOSE LIPID CARRIER TRANSFERASE"/>
    <property type="match status" value="1"/>
</dbReference>
<evidence type="ECO:0000313" key="5">
    <source>
        <dbReference type="EMBL" id="MBB6040531.1"/>
    </source>
</evidence>
<dbReference type="EMBL" id="JACHHH010000002">
    <property type="protein sequence ID" value="MBB6040531.1"/>
    <property type="molecule type" value="Genomic_DNA"/>
</dbReference>
<dbReference type="Gene3D" id="3.40.50.720">
    <property type="entry name" value="NAD(P)-binding Rossmann-like Domain"/>
    <property type="match status" value="1"/>
</dbReference>
<dbReference type="RefSeq" id="WP_243155814.1">
    <property type="nucleotide sequence ID" value="NZ_JACHHH010000002.1"/>
</dbReference>
<keyword evidence="2" id="KW-0812">Transmembrane</keyword>
<comment type="similarity">
    <text evidence="1">Belongs to the bacterial sugar transferase family.</text>
</comment>
<evidence type="ECO:0000259" key="4">
    <source>
        <dbReference type="Pfam" id="PF02397"/>
    </source>
</evidence>
<feature type="transmembrane region" description="Helical" evidence="2">
    <location>
        <begin position="121"/>
        <end position="143"/>
    </location>
</feature>
<dbReference type="AlphaFoldDB" id="A0A7W9SFL3"/>
<dbReference type="PANTHER" id="PTHR30576:SF0">
    <property type="entry name" value="UNDECAPRENYL-PHOSPHATE N-ACETYLGALACTOSAMINYL 1-PHOSPHATE TRANSFERASE-RELATED"/>
    <property type="match status" value="1"/>
</dbReference>
<dbReference type="InterPro" id="IPR001509">
    <property type="entry name" value="Epimerase_deHydtase"/>
</dbReference>
<dbReference type="SUPFAM" id="SSF51735">
    <property type="entry name" value="NAD(P)-binding Rossmann-fold domains"/>
    <property type="match status" value="1"/>
</dbReference>
<reference evidence="5 6" key="1">
    <citation type="submission" date="2020-08" db="EMBL/GenBank/DDBJ databases">
        <title>Genomic Encyclopedia of Type Strains, Phase IV (KMG-IV): sequencing the most valuable type-strain genomes for metagenomic binning, comparative biology and taxonomic classification.</title>
        <authorList>
            <person name="Goeker M."/>
        </authorList>
    </citation>
    <scope>NUCLEOTIDE SEQUENCE [LARGE SCALE GENOMIC DNA]</scope>
    <source>
        <strain evidence="5 6">DSM 17245</strain>
    </source>
</reference>
<organism evidence="5 6">
    <name type="scientific">Oribacterium sinus</name>
    <dbReference type="NCBI Taxonomy" id="237576"/>
    <lineage>
        <taxon>Bacteria</taxon>
        <taxon>Bacillati</taxon>
        <taxon>Bacillota</taxon>
        <taxon>Clostridia</taxon>
        <taxon>Lachnospirales</taxon>
        <taxon>Lachnospiraceae</taxon>
        <taxon>Oribacterium</taxon>
    </lineage>
</organism>
<dbReference type="Proteomes" id="UP000522163">
    <property type="component" value="Unassembled WGS sequence"/>
</dbReference>